<evidence type="ECO:0000256" key="3">
    <source>
        <dbReference type="ARBA" id="ARBA00022634"/>
    </source>
</evidence>
<evidence type="ECO:0000256" key="2">
    <source>
        <dbReference type="ARBA" id="ARBA00012274"/>
    </source>
</evidence>
<organism evidence="7 8">
    <name type="scientific">Methylobacillus flagellatus (strain ATCC 51484 / DSM 6875 / VKM B-1610 / KT)</name>
    <dbReference type="NCBI Taxonomy" id="265072"/>
    <lineage>
        <taxon>Bacteria</taxon>
        <taxon>Pseudomonadati</taxon>
        <taxon>Pseudomonadota</taxon>
        <taxon>Betaproteobacteria</taxon>
        <taxon>Nitrosomonadales</taxon>
        <taxon>Methylophilaceae</taxon>
        <taxon>Methylobacillus</taxon>
    </lineage>
</organism>
<dbReference type="STRING" id="265072.Mfla_2542"/>
<keyword evidence="8" id="KW-1185">Reference proteome</keyword>
<evidence type="ECO:0000313" key="8">
    <source>
        <dbReference type="Proteomes" id="UP000002440"/>
    </source>
</evidence>
<dbReference type="eggNOG" id="COG0209">
    <property type="taxonomic scope" value="Bacteria"/>
</dbReference>
<dbReference type="RefSeq" id="WP_011480760.1">
    <property type="nucleotide sequence ID" value="NC_007947.1"/>
</dbReference>
<dbReference type="Pfam" id="PF12637">
    <property type="entry name" value="TSCPD"/>
    <property type="match status" value="1"/>
</dbReference>
<comment type="similarity">
    <text evidence="1">Belongs to the ribonucleoside diphosphate reductase class-2 family.</text>
</comment>
<sequence>MAIKIDKKITGYNVITEEDKLKAAQMAAEQQAHEQKLAEIVQLGEPLSRPEMLIGNTYKIKTPVTEHALYITINDIVMNEGTPQEHRRPFEIFINSKNMEHFQWIVALTRVMSATFRKGGDITFLVEELKSVFEPSGGYFKKGGKYIPSLVAEIGEVLEQHLYQIGMLKKSGPDEHQQKLIDEKRAEYMEKHAASGAETNADGFPPGAQLCNKCQTKAAIVMDGCLTCLNCGDSKCG</sequence>
<dbReference type="Proteomes" id="UP000002440">
    <property type="component" value="Chromosome"/>
</dbReference>
<dbReference type="KEGG" id="mfa:Mfla_2542"/>
<dbReference type="EC" id="1.17.4.1" evidence="2"/>
<evidence type="ECO:0000313" key="7">
    <source>
        <dbReference type="EMBL" id="ABE50807.1"/>
    </source>
</evidence>
<dbReference type="OrthoDB" id="8478578at2"/>
<gene>
    <name evidence="7" type="ordered locus">Mfla_2542</name>
</gene>
<accession>Q1GY80</accession>
<evidence type="ECO:0000256" key="1">
    <source>
        <dbReference type="ARBA" id="ARBA00007405"/>
    </source>
</evidence>
<name>Q1GY80_METFK</name>
<feature type="domain" description="TSCPD" evidence="6">
    <location>
        <begin position="55"/>
        <end position="162"/>
    </location>
</feature>
<dbReference type="GO" id="GO:0071897">
    <property type="term" value="P:DNA biosynthetic process"/>
    <property type="evidence" value="ECO:0007669"/>
    <property type="project" value="UniProtKB-KW"/>
</dbReference>
<evidence type="ECO:0000256" key="4">
    <source>
        <dbReference type="ARBA" id="ARBA00022741"/>
    </source>
</evidence>
<dbReference type="GO" id="GO:0004748">
    <property type="term" value="F:ribonucleoside-diphosphate reductase activity, thioredoxin disulfide as acceptor"/>
    <property type="evidence" value="ECO:0007669"/>
    <property type="project" value="UniProtKB-EC"/>
</dbReference>
<dbReference type="AlphaFoldDB" id="Q1GY80"/>
<dbReference type="GO" id="GO:0000166">
    <property type="term" value="F:nucleotide binding"/>
    <property type="evidence" value="ECO:0007669"/>
    <property type="project" value="UniProtKB-KW"/>
</dbReference>
<reference evidence="7 8" key="1">
    <citation type="submission" date="2006-03" db="EMBL/GenBank/DDBJ databases">
        <title>Complete sequence of Methylobacillus flagellatus KT.</title>
        <authorList>
            <consortium name="US DOE Joint Genome Institute"/>
            <person name="Copeland A."/>
            <person name="Lucas S."/>
            <person name="Lapidus A."/>
            <person name="Barry K."/>
            <person name="Detter J.C."/>
            <person name="Glavina del Rio T."/>
            <person name="Hammon N."/>
            <person name="Israni S."/>
            <person name="Dalin E."/>
            <person name="Tice H."/>
            <person name="Pitluck S."/>
            <person name="Brettin T."/>
            <person name="Bruce D."/>
            <person name="Han C."/>
            <person name="Tapia R."/>
            <person name="Saunders E."/>
            <person name="Gilna P."/>
            <person name="Schmutz J."/>
            <person name="Larimer F."/>
            <person name="Land M."/>
            <person name="Kyrpides N."/>
            <person name="Anderson I."/>
            <person name="Richardson P."/>
        </authorList>
    </citation>
    <scope>NUCLEOTIDE SEQUENCE [LARGE SCALE GENOMIC DNA]</scope>
    <source>
        <strain evidence="8">KT / ATCC 51484 / DSM 6875</strain>
    </source>
</reference>
<dbReference type="InterPro" id="IPR024434">
    <property type="entry name" value="TSCPD_dom"/>
</dbReference>
<protein>
    <recommendedName>
        <fullName evidence="2">ribonucleoside-diphosphate reductase</fullName>
        <ecNumber evidence="2">1.17.4.1</ecNumber>
    </recommendedName>
</protein>
<proteinExistence type="inferred from homology"/>
<dbReference type="HOGENOM" id="CLU_1194064_0_0_4"/>
<evidence type="ECO:0000259" key="6">
    <source>
        <dbReference type="Pfam" id="PF12637"/>
    </source>
</evidence>
<keyword evidence="3" id="KW-0237">DNA synthesis</keyword>
<keyword evidence="4" id="KW-0547">Nucleotide-binding</keyword>
<comment type="catalytic activity">
    <reaction evidence="5">
        <text>a 2'-deoxyribonucleoside 5'-diphosphate + [thioredoxin]-disulfide + H2O = a ribonucleoside 5'-diphosphate + [thioredoxin]-dithiol</text>
        <dbReference type="Rhea" id="RHEA:23252"/>
        <dbReference type="Rhea" id="RHEA-COMP:10698"/>
        <dbReference type="Rhea" id="RHEA-COMP:10700"/>
        <dbReference type="ChEBI" id="CHEBI:15377"/>
        <dbReference type="ChEBI" id="CHEBI:29950"/>
        <dbReference type="ChEBI" id="CHEBI:50058"/>
        <dbReference type="ChEBI" id="CHEBI:57930"/>
        <dbReference type="ChEBI" id="CHEBI:73316"/>
        <dbReference type="EC" id="1.17.4.1"/>
    </reaction>
</comment>
<evidence type="ECO:0000256" key="5">
    <source>
        <dbReference type="ARBA" id="ARBA00047754"/>
    </source>
</evidence>
<dbReference type="EMBL" id="CP000284">
    <property type="protein sequence ID" value="ABE50807.1"/>
    <property type="molecule type" value="Genomic_DNA"/>
</dbReference>